<accession>A0A1Y2KXW9</accession>
<evidence type="ECO:0000256" key="2">
    <source>
        <dbReference type="SAM" id="SignalP"/>
    </source>
</evidence>
<keyword evidence="4" id="KW-1185">Reference proteome</keyword>
<evidence type="ECO:0008006" key="5">
    <source>
        <dbReference type="Google" id="ProtNLM"/>
    </source>
</evidence>
<evidence type="ECO:0000313" key="4">
    <source>
        <dbReference type="Proteomes" id="UP000193391"/>
    </source>
</evidence>
<protein>
    <recommendedName>
        <fullName evidence="5">Nuclease</fullName>
    </recommendedName>
</protein>
<dbReference type="OrthoDB" id="9805504at2"/>
<dbReference type="Proteomes" id="UP000193391">
    <property type="component" value="Unassembled WGS sequence"/>
</dbReference>
<dbReference type="SUPFAM" id="SSF50199">
    <property type="entry name" value="Staphylococcal nuclease"/>
    <property type="match status" value="1"/>
</dbReference>
<feature type="signal peptide" evidence="2">
    <location>
        <begin position="1"/>
        <end position="23"/>
    </location>
</feature>
<organism evidence="3 4">
    <name type="scientific">Thalassospira mesophila</name>
    <dbReference type="NCBI Taxonomy" id="1293891"/>
    <lineage>
        <taxon>Bacteria</taxon>
        <taxon>Pseudomonadati</taxon>
        <taxon>Pseudomonadota</taxon>
        <taxon>Alphaproteobacteria</taxon>
        <taxon>Rhodospirillales</taxon>
        <taxon>Thalassospiraceae</taxon>
        <taxon>Thalassospira</taxon>
    </lineage>
</organism>
<name>A0A1Y2KXW9_9PROT</name>
<dbReference type="EMBL" id="JFKA01000008">
    <property type="protein sequence ID" value="OSQ37074.1"/>
    <property type="molecule type" value="Genomic_DNA"/>
</dbReference>
<evidence type="ECO:0000256" key="1">
    <source>
        <dbReference type="SAM" id="MobiDB-lite"/>
    </source>
</evidence>
<dbReference type="InterPro" id="IPR035437">
    <property type="entry name" value="SNase_OB-fold_sf"/>
</dbReference>
<dbReference type="AlphaFoldDB" id="A0A1Y2KXW9"/>
<dbReference type="STRING" id="1293891.TMES_16555"/>
<keyword evidence="2" id="KW-0732">Signal</keyword>
<comment type="caution">
    <text evidence="3">The sequence shown here is derived from an EMBL/GenBank/DDBJ whole genome shotgun (WGS) entry which is preliminary data.</text>
</comment>
<evidence type="ECO:0000313" key="3">
    <source>
        <dbReference type="EMBL" id="OSQ37074.1"/>
    </source>
</evidence>
<sequence length="247" mass="26638">MKIPVFLVAVIAAWTGWQGTAMAQKATTATPATPPDISNQTTFEADGHKVLAVDGDTILIDGHVFDIAGIDAPELGQQCLHDENLQDCGLSAGMQLQKYFIMSPFPAKCVLADDQRNDAGKNNGLDGKNWPRVECSIGDRDIGSAMIADGEALPIPGFSLDYDDQAKQAANAGIGLYGAKMVPPVDWRTGTRLEGESQRCLMVGDGKGHYISPLDPRFVKYAREDAPVTPCSDEEAREKGLEYLPRE</sequence>
<gene>
    <name evidence="3" type="ORF">TMES_16555</name>
</gene>
<reference evidence="3 4" key="1">
    <citation type="submission" date="2014-03" db="EMBL/GenBank/DDBJ databases">
        <title>The draft genome sequence of Thalassospira mesophila JCM 18969.</title>
        <authorList>
            <person name="Lai Q."/>
            <person name="Shao Z."/>
        </authorList>
    </citation>
    <scope>NUCLEOTIDE SEQUENCE [LARGE SCALE GENOMIC DNA]</scope>
    <source>
        <strain evidence="3 4">JCM 18969</strain>
    </source>
</reference>
<feature type="chain" id="PRO_5012395426" description="Nuclease" evidence="2">
    <location>
        <begin position="24"/>
        <end position="247"/>
    </location>
</feature>
<dbReference type="RefSeq" id="WP_085584610.1">
    <property type="nucleotide sequence ID" value="NZ_JFKA01000008.1"/>
</dbReference>
<dbReference type="Gene3D" id="2.40.50.90">
    <property type="match status" value="1"/>
</dbReference>
<proteinExistence type="predicted"/>
<feature type="compositionally biased region" description="Basic and acidic residues" evidence="1">
    <location>
        <begin position="234"/>
        <end position="247"/>
    </location>
</feature>
<feature type="region of interest" description="Disordered" evidence="1">
    <location>
        <begin position="226"/>
        <end position="247"/>
    </location>
</feature>